<organism evidence="8 9">
    <name type="scientific">Tolypocladium ophioglossoides (strain CBS 100239)</name>
    <name type="common">Snaketongue truffleclub</name>
    <name type="synonym">Elaphocordyceps ophioglossoides</name>
    <dbReference type="NCBI Taxonomy" id="1163406"/>
    <lineage>
        <taxon>Eukaryota</taxon>
        <taxon>Fungi</taxon>
        <taxon>Dikarya</taxon>
        <taxon>Ascomycota</taxon>
        <taxon>Pezizomycotina</taxon>
        <taxon>Sordariomycetes</taxon>
        <taxon>Hypocreomycetidae</taxon>
        <taxon>Hypocreales</taxon>
        <taxon>Ophiocordycipitaceae</taxon>
        <taxon>Tolypocladium</taxon>
    </lineage>
</organism>
<accession>A0A0L0N0G1</accession>
<dbReference type="EMBL" id="LFRF01000038">
    <property type="protein sequence ID" value="KND87290.1"/>
    <property type="molecule type" value="Genomic_DNA"/>
</dbReference>
<evidence type="ECO:0000313" key="9">
    <source>
        <dbReference type="Proteomes" id="UP000036947"/>
    </source>
</evidence>
<evidence type="ECO:0000256" key="2">
    <source>
        <dbReference type="ARBA" id="ARBA00007946"/>
    </source>
</evidence>
<dbReference type="AlphaFoldDB" id="A0A0L0N0G1"/>
<proteinExistence type="inferred from homology"/>
<evidence type="ECO:0000256" key="6">
    <source>
        <dbReference type="ARBA" id="ARBA00049122"/>
    </source>
</evidence>
<comment type="similarity">
    <text evidence="2">Belongs to the trichodiene synthase family.</text>
</comment>
<feature type="binding site" evidence="7">
    <location>
        <position position="241"/>
    </location>
    <ligand>
        <name>Mg(2+)</name>
        <dbReference type="ChEBI" id="CHEBI:18420"/>
        <label>3</label>
    </ligand>
</feature>
<evidence type="ECO:0000256" key="3">
    <source>
        <dbReference type="ARBA" id="ARBA00013034"/>
    </source>
</evidence>
<feature type="binding site" evidence="7">
    <location>
        <position position="227"/>
    </location>
    <ligand>
        <name>Mg(2+)</name>
        <dbReference type="ChEBI" id="CHEBI:18420"/>
        <label>2</label>
    </ligand>
</feature>
<comment type="catalytic activity">
    <reaction evidence="6">
        <text>(2E,6E)-farnesyl diphosphate = trichodiene + diphosphate</text>
        <dbReference type="Rhea" id="RHEA:12052"/>
        <dbReference type="ChEBI" id="CHEBI:15861"/>
        <dbReference type="ChEBI" id="CHEBI:33019"/>
        <dbReference type="ChEBI" id="CHEBI:175763"/>
        <dbReference type="EC" id="4.2.3.6"/>
    </reaction>
</comment>
<evidence type="ECO:0000256" key="4">
    <source>
        <dbReference type="ARBA" id="ARBA00022133"/>
    </source>
</evidence>
<evidence type="ECO:0000256" key="1">
    <source>
        <dbReference type="ARBA" id="ARBA00004795"/>
    </source>
</evidence>
<feature type="binding site" evidence="7">
    <location>
        <position position="235"/>
    </location>
    <ligand>
        <name>Mg(2+)</name>
        <dbReference type="ChEBI" id="CHEBI:18420"/>
        <label>2</label>
    </ligand>
</feature>
<reference evidence="8" key="1">
    <citation type="journal article" date="2015" name="BMC Genomics">
        <title>The genome of the truffle-parasite Tolypocladium ophioglossoides and the evolution of antifungal peptaibiotics.</title>
        <authorList>
            <person name="Quandt C.A."/>
            <person name="Bushley K.E."/>
            <person name="Spatafora J.W."/>
        </authorList>
    </citation>
    <scope>NUCLEOTIDE SEQUENCE [LARGE SCALE GENOMIC DNA]</scope>
    <source>
        <strain evidence="8">CBS 100239</strain>
    </source>
</reference>
<dbReference type="GO" id="GO:0016106">
    <property type="term" value="P:sesquiterpenoid biosynthetic process"/>
    <property type="evidence" value="ECO:0007669"/>
    <property type="project" value="InterPro"/>
</dbReference>
<dbReference type="Pfam" id="PF06330">
    <property type="entry name" value="TRI5"/>
    <property type="match status" value="1"/>
</dbReference>
<dbReference type="SUPFAM" id="SSF48576">
    <property type="entry name" value="Terpenoid synthases"/>
    <property type="match status" value="1"/>
</dbReference>
<gene>
    <name evidence="8" type="ORF">TOPH_08068</name>
</gene>
<protein>
    <recommendedName>
        <fullName evidence="4">Trichodiene synthase</fullName>
        <ecNumber evidence="3">4.2.3.6</ecNumber>
    </recommendedName>
</protein>
<evidence type="ECO:0000256" key="5">
    <source>
        <dbReference type="ARBA" id="ARBA00023239"/>
    </source>
</evidence>
<evidence type="ECO:0000256" key="7">
    <source>
        <dbReference type="PIRSR" id="PIRSR001388-3"/>
    </source>
</evidence>
<feature type="binding site" evidence="7">
    <location>
        <position position="231"/>
    </location>
    <ligand>
        <name>Mg(2+)</name>
        <dbReference type="ChEBI" id="CHEBI:18420"/>
        <label>2</label>
    </ligand>
</feature>
<dbReference type="Gene3D" id="1.10.600.10">
    <property type="entry name" value="Farnesyl Diphosphate Synthase"/>
    <property type="match status" value="1"/>
</dbReference>
<comment type="pathway">
    <text evidence="1">Sesquiterpene biosynthesis; trichothecene biosynthesis.</text>
</comment>
<comment type="caution">
    <text evidence="8">The sequence shown here is derived from an EMBL/GenBank/DDBJ whole genome shotgun (WGS) entry which is preliminary data.</text>
</comment>
<comment type="cofactor">
    <cofactor evidence="7">
        <name>Mg(2+)</name>
        <dbReference type="ChEBI" id="CHEBI:18420"/>
    </cofactor>
</comment>
<dbReference type="OrthoDB" id="2998174at2759"/>
<name>A0A0L0N0G1_TOLOC</name>
<dbReference type="UniPathway" id="UPA00267"/>
<dbReference type="SFLD" id="SFLDS00005">
    <property type="entry name" value="Isoprenoid_Synthase_Type_I"/>
    <property type="match status" value="1"/>
</dbReference>
<evidence type="ECO:0000313" key="8">
    <source>
        <dbReference type="EMBL" id="KND87290.1"/>
    </source>
</evidence>
<dbReference type="GO" id="GO:0045482">
    <property type="term" value="F:trichodiene synthase activity"/>
    <property type="evidence" value="ECO:0007669"/>
    <property type="project" value="UniProtKB-EC"/>
</dbReference>
<dbReference type="Proteomes" id="UP000036947">
    <property type="component" value="Unassembled WGS sequence"/>
</dbReference>
<keyword evidence="9" id="KW-1185">Reference proteome</keyword>
<dbReference type="InterPro" id="IPR024652">
    <property type="entry name" value="Trichodiene_synth"/>
</dbReference>
<feature type="binding site" evidence="7">
    <location>
        <position position="102"/>
    </location>
    <ligand>
        <name>Mg(2+)</name>
        <dbReference type="ChEBI" id="CHEBI:18420"/>
        <label>1</label>
    </ligand>
</feature>
<feature type="binding site" evidence="7">
    <location>
        <position position="166"/>
    </location>
    <ligand>
        <name>Mg(2+)</name>
        <dbReference type="ChEBI" id="CHEBI:18420"/>
        <label>1</label>
    </ligand>
</feature>
<keyword evidence="7" id="KW-0460">Magnesium</keyword>
<sequence>MDSKNFPVDFYVKALVRYFDAIQYHDDNFSHAERVTNLRYVYAETAKYFAQPTQQAAIKAKPARLNAVMRTSAQVVVYCWTKVSLDVMVAVSVYFVHIVLLDDTTNNPAPEMETFCNDLVHGKKQKHPFWMLMNAFLPKCLSHYGGYCGLSIMRSTFDYFQGCWVEQHDFHGYAGSEYFPLYLRRLNGLGAICGGSLFPSEDFDEEALFPQISTAIAEIEPPVAFVNDLMSFYKEYSNPRDQVNLVTNCCAVEGISVQESFDRLTEDTIRSSLRVIEVLDDKDPKVAETIRAFVQGYVTWHFCDERFRMREVYERCDDSSDGLKFRHYYEKAMAVGTIDFEEWAVWPPVDGSPSGELNGSGGLNGLDTPLAGVNGSSKLTGLEANGCASALVGDMNGFVSSLAEDTGVITPPASI</sequence>
<dbReference type="InterPro" id="IPR010458">
    <property type="entry name" value="TRI5_ascomyc"/>
</dbReference>
<dbReference type="SFLD" id="SFLDG01021">
    <property type="entry name" value="Trichodiene_Synthase_Like"/>
    <property type="match status" value="1"/>
</dbReference>
<keyword evidence="5" id="KW-0456">Lyase</keyword>
<dbReference type="EC" id="4.2.3.6" evidence="3"/>
<dbReference type="InterPro" id="IPR008949">
    <property type="entry name" value="Isoprenoid_synthase_dom_sf"/>
</dbReference>
<dbReference type="STRING" id="1163406.A0A0L0N0G1"/>
<dbReference type="PIRSF" id="PIRSF001388">
    <property type="entry name" value="TRI5"/>
    <property type="match status" value="1"/>
</dbReference>